<dbReference type="PANTHER" id="PTHR16231:SF4">
    <property type="entry name" value="COMM DOMAIN-CONTAINING PROTEIN 4"/>
    <property type="match status" value="1"/>
</dbReference>
<evidence type="ECO:0008006" key="4">
    <source>
        <dbReference type="Google" id="ProtNLM"/>
    </source>
</evidence>
<keyword evidence="3" id="KW-1185">Reference proteome</keyword>
<dbReference type="Gramene" id="ERN20149">
    <property type="protein sequence ID" value="ERN20149"/>
    <property type="gene ID" value="AMTR_s00066p00084370"/>
</dbReference>
<dbReference type="PANTHER" id="PTHR16231">
    <property type="entry name" value="COMM DOMAIN-CONTAINING PROTEIN 4-8 FAMILY MEMBER"/>
    <property type="match status" value="1"/>
</dbReference>
<dbReference type="OMA" id="ASYNCEA"/>
<organism evidence="2 3">
    <name type="scientific">Amborella trichopoda</name>
    <dbReference type="NCBI Taxonomy" id="13333"/>
    <lineage>
        <taxon>Eukaryota</taxon>
        <taxon>Viridiplantae</taxon>
        <taxon>Streptophyta</taxon>
        <taxon>Embryophyta</taxon>
        <taxon>Tracheophyta</taxon>
        <taxon>Spermatophyta</taxon>
        <taxon>Magnoliopsida</taxon>
        <taxon>Amborellales</taxon>
        <taxon>Amborellaceae</taxon>
        <taxon>Amborella</taxon>
    </lineage>
</organism>
<dbReference type="Proteomes" id="UP000017836">
    <property type="component" value="Unassembled WGS sequence"/>
</dbReference>
<keyword evidence="1" id="KW-0812">Transmembrane</keyword>
<evidence type="ECO:0000313" key="2">
    <source>
        <dbReference type="EMBL" id="ERN20149.1"/>
    </source>
</evidence>
<feature type="transmembrane region" description="Helical" evidence="1">
    <location>
        <begin position="181"/>
        <end position="200"/>
    </location>
</feature>
<evidence type="ECO:0000256" key="1">
    <source>
        <dbReference type="SAM" id="Phobius"/>
    </source>
</evidence>
<gene>
    <name evidence="2" type="ORF">AMTR_s00066p00084370</name>
</gene>
<dbReference type="Pfam" id="PF21672">
    <property type="entry name" value="COMM_HN"/>
    <property type="match status" value="1"/>
</dbReference>
<dbReference type="STRING" id="13333.U5DC92"/>
<evidence type="ECO:0000313" key="3">
    <source>
        <dbReference type="Proteomes" id="UP000017836"/>
    </source>
</evidence>
<name>U5DC92_AMBTC</name>
<reference evidence="3" key="1">
    <citation type="journal article" date="2013" name="Science">
        <title>The Amborella genome and the evolution of flowering plants.</title>
        <authorList>
            <consortium name="Amborella Genome Project"/>
        </authorList>
    </citation>
    <scope>NUCLEOTIDE SEQUENCE [LARGE SCALE GENOMIC DNA]</scope>
</reference>
<dbReference type="GO" id="GO:0007165">
    <property type="term" value="P:signal transduction"/>
    <property type="evidence" value="ECO:0000318"/>
    <property type="project" value="GO_Central"/>
</dbReference>
<dbReference type="EMBL" id="KI392060">
    <property type="protein sequence ID" value="ERN20149.1"/>
    <property type="molecule type" value="Genomic_DNA"/>
</dbReference>
<protein>
    <recommendedName>
        <fullName evidence="4">COMM domain-containing protein</fullName>
    </recommendedName>
</protein>
<dbReference type="eggNOG" id="ENOG502QSP3">
    <property type="taxonomic scope" value="Eukaryota"/>
</dbReference>
<proteinExistence type="predicted"/>
<dbReference type="InterPro" id="IPR047155">
    <property type="entry name" value="COMMD4/6/7/8"/>
</dbReference>
<dbReference type="AlphaFoldDB" id="U5DC92"/>
<accession>U5DC92</accession>
<keyword evidence="1" id="KW-0472">Membrane</keyword>
<keyword evidence="1" id="KW-1133">Transmembrane helix</keyword>
<dbReference type="HOGENOM" id="CLU_1139363_0_0_1"/>
<sequence length="244" mass="26947">MDAPDWVLAEIITIGKLSPEHVEVISSQIAQHILDGSFDYTTIVDLTSNILGVADLKACIATLRFFISNLAKFDLNVDLASRELQQMGLPKDYCESICRPYVERKESLQKELLNQVIQIPSATIDAWRVQVGPESSVILMLNSKSKGHWPEAFNGLVQLTPDKFRLLLHGSKMGKEVNNNAMVLMGLVVLMLMGKAMAYVCMVTCYAECRAHNLSILGCIGDCSGLCSDGAWQPIDPWNKSCIV</sequence>